<dbReference type="PANTHER" id="PTHR44169:SF6">
    <property type="entry name" value="NADPH-DEPENDENT 1-ACYLDIHYDROXYACETONE PHOSPHATE REDUCTASE"/>
    <property type="match status" value="1"/>
</dbReference>
<dbReference type="InterPro" id="IPR036291">
    <property type="entry name" value="NAD(P)-bd_dom_sf"/>
</dbReference>
<dbReference type="Proteomes" id="UP000646365">
    <property type="component" value="Unassembled WGS sequence"/>
</dbReference>
<dbReference type="RefSeq" id="WP_189041468.1">
    <property type="nucleotide sequence ID" value="NZ_BMJQ01000001.1"/>
</dbReference>
<dbReference type="PRINTS" id="PR00081">
    <property type="entry name" value="GDHRDH"/>
</dbReference>
<comment type="similarity">
    <text evidence="1 3">Belongs to the short-chain dehydrogenases/reductases (SDR) family.</text>
</comment>
<keyword evidence="5" id="KW-1185">Reference proteome</keyword>
<evidence type="ECO:0000256" key="2">
    <source>
        <dbReference type="ARBA" id="ARBA00023002"/>
    </source>
</evidence>
<proteinExistence type="inferred from homology"/>
<name>A0A8J2YNT6_9PROT</name>
<dbReference type="GO" id="GO:0016491">
    <property type="term" value="F:oxidoreductase activity"/>
    <property type="evidence" value="ECO:0007669"/>
    <property type="project" value="UniProtKB-KW"/>
</dbReference>
<protein>
    <submittedName>
        <fullName evidence="4">Short-chain dehydrogenase/reductase</fullName>
    </submittedName>
</protein>
<dbReference type="Pfam" id="PF00106">
    <property type="entry name" value="adh_short"/>
    <property type="match status" value="1"/>
</dbReference>
<dbReference type="AlphaFoldDB" id="A0A8J2YNT6"/>
<dbReference type="EMBL" id="BMJQ01000001">
    <property type="protein sequence ID" value="GGE99842.1"/>
    <property type="molecule type" value="Genomic_DNA"/>
</dbReference>
<dbReference type="SUPFAM" id="SSF51735">
    <property type="entry name" value="NAD(P)-binding Rossmann-fold domains"/>
    <property type="match status" value="1"/>
</dbReference>
<evidence type="ECO:0000256" key="3">
    <source>
        <dbReference type="RuleBase" id="RU000363"/>
    </source>
</evidence>
<reference evidence="4" key="2">
    <citation type="submission" date="2020-09" db="EMBL/GenBank/DDBJ databases">
        <authorList>
            <person name="Sun Q."/>
            <person name="Zhou Y."/>
        </authorList>
    </citation>
    <scope>NUCLEOTIDE SEQUENCE</scope>
    <source>
        <strain evidence="4">CGMCC 1.15725</strain>
    </source>
</reference>
<dbReference type="CDD" id="cd05374">
    <property type="entry name" value="17beta-HSD-like_SDR_c"/>
    <property type="match status" value="1"/>
</dbReference>
<evidence type="ECO:0000313" key="5">
    <source>
        <dbReference type="Proteomes" id="UP000646365"/>
    </source>
</evidence>
<dbReference type="PANTHER" id="PTHR44169">
    <property type="entry name" value="NADPH-DEPENDENT 1-ACYLDIHYDROXYACETONE PHOSPHATE REDUCTASE"/>
    <property type="match status" value="1"/>
</dbReference>
<dbReference type="PRINTS" id="PR00080">
    <property type="entry name" value="SDRFAMILY"/>
</dbReference>
<gene>
    <name evidence="4" type="ORF">GCM10011611_01780</name>
</gene>
<evidence type="ECO:0000313" key="4">
    <source>
        <dbReference type="EMBL" id="GGE99842.1"/>
    </source>
</evidence>
<accession>A0A8J2YNT6</accession>
<dbReference type="NCBIfam" id="NF004826">
    <property type="entry name" value="PRK06182.1"/>
    <property type="match status" value="1"/>
</dbReference>
<dbReference type="Gene3D" id="3.40.50.720">
    <property type="entry name" value="NAD(P)-binding Rossmann-like Domain"/>
    <property type="match status" value="1"/>
</dbReference>
<evidence type="ECO:0000256" key="1">
    <source>
        <dbReference type="ARBA" id="ARBA00006484"/>
    </source>
</evidence>
<organism evidence="4 5">
    <name type="scientific">Aliidongia dinghuensis</name>
    <dbReference type="NCBI Taxonomy" id="1867774"/>
    <lineage>
        <taxon>Bacteria</taxon>
        <taxon>Pseudomonadati</taxon>
        <taxon>Pseudomonadota</taxon>
        <taxon>Alphaproteobacteria</taxon>
        <taxon>Rhodospirillales</taxon>
        <taxon>Dongiaceae</taxon>
        <taxon>Aliidongia</taxon>
    </lineage>
</organism>
<dbReference type="InterPro" id="IPR002347">
    <property type="entry name" value="SDR_fam"/>
</dbReference>
<keyword evidence="2" id="KW-0560">Oxidoreductase</keyword>
<sequence length="276" mass="29660">MSKTVLVTGASAGIGAATVRRLLAAGHTVYAGARRVDRMKPLETAGARLLALDVTDDASMVAAIDEIVRDAGRLDGLVNNAGYGSYGALEDVPIAEGRRQVEVNLIGLARLIQLATPIMRRQGSGRIINITSIGGKMWEPLGAWYHATKFAVEGLSDCLRMELAPFGIDVVVVEPGGIRTEWSGIARENLLKTSGATAYRDQAERHARLLAGTETSRMVSEADVVATTILKGLTVARPKTRYATGGGANTILTLRRILTDRQFDGFMRMIIRRLST</sequence>
<reference evidence="4" key="1">
    <citation type="journal article" date="2014" name="Int. J. Syst. Evol. Microbiol.">
        <title>Complete genome sequence of Corynebacterium casei LMG S-19264T (=DSM 44701T), isolated from a smear-ripened cheese.</title>
        <authorList>
            <consortium name="US DOE Joint Genome Institute (JGI-PGF)"/>
            <person name="Walter F."/>
            <person name="Albersmeier A."/>
            <person name="Kalinowski J."/>
            <person name="Ruckert C."/>
        </authorList>
    </citation>
    <scope>NUCLEOTIDE SEQUENCE</scope>
    <source>
        <strain evidence="4">CGMCC 1.15725</strain>
    </source>
</reference>
<comment type="caution">
    <text evidence="4">The sequence shown here is derived from an EMBL/GenBank/DDBJ whole genome shotgun (WGS) entry which is preliminary data.</text>
</comment>